<feature type="domain" description="Carboxyltransferase" evidence="4">
    <location>
        <begin position="29"/>
        <end position="327"/>
    </location>
</feature>
<dbReference type="Pfam" id="PF02626">
    <property type="entry name" value="CT_A_B"/>
    <property type="match status" value="1"/>
</dbReference>
<dbReference type="Proteomes" id="UP001500021">
    <property type="component" value="Unassembled WGS sequence"/>
</dbReference>
<name>A0ABN1LAJ1_9GAMM</name>
<dbReference type="InterPro" id="IPR003778">
    <property type="entry name" value="CT_A_B"/>
</dbReference>
<dbReference type="InterPro" id="IPR029000">
    <property type="entry name" value="Cyclophilin-like_dom_sf"/>
</dbReference>
<dbReference type="PANTHER" id="PTHR43309">
    <property type="entry name" value="5-OXOPROLINASE SUBUNIT C"/>
    <property type="match status" value="1"/>
</dbReference>
<comment type="caution">
    <text evidence="5">The sequence shown here is derived from an EMBL/GenBank/DDBJ whole genome shotgun (WGS) entry which is preliminary data.</text>
</comment>
<evidence type="ECO:0000313" key="6">
    <source>
        <dbReference type="Proteomes" id="UP001500021"/>
    </source>
</evidence>
<gene>
    <name evidence="5" type="ORF">GCM10009111_28970</name>
</gene>
<keyword evidence="3" id="KW-0067">ATP-binding</keyword>
<organism evidence="5 6">
    <name type="scientific">Colwellia asteriadis</name>
    <dbReference type="NCBI Taxonomy" id="517723"/>
    <lineage>
        <taxon>Bacteria</taxon>
        <taxon>Pseudomonadati</taxon>
        <taxon>Pseudomonadota</taxon>
        <taxon>Gammaproteobacteria</taxon>
        <taxon>Alteromonadales</taxon>
        <taxon>Colwelliaceae</taxon>
        <taxon>Colwellia</taxon>
    </lineage>
</organism>
<evidence type="ECO:0000256" key="3">
    <source>
        <dbReference type="ARBA" id="ARBA00022840"/>
    </source>
</evidence>
<dbReference type="PANTHER" id="PTHR43309:SF4">
    <property type="entry name" value="CARBOXYLTRANSFERASE DOMAIN-CONTAINING PROTEIN"/>
    <property type="match status" value="1"/>
</dbReference>
<evidence type="ECO:0000313" key="5">
    <source>
        <dbReference type="EMBL" id="GAA0821654.1"/>
    </source>
</evidence>
<evidence type="ECO:0000259" key="4">
    <source>
        <dbReference type="SMART" id="SM00797"/>
    </source>
</evidence>
<dbReference type="Gene3D" id="2.40.100.10">
    <property type="entry name" value="Cyclophilin-like"/>
    <property type="match status" value="1"/>
</dbReference>
<keyword evidence="1" id="KW-0547">Nucleotide-binding</keyword>
<protein>
    <submittedName>
        <fullName evidence="5">Biotin-dependent carboxyltransferase family protein</fullName>
    </submittedName>
</protein>
<keyword evidence="2" id="KW-0378">Hydrolase</keyword>
<sequence>MNNLTSLFKVQNPGMLTLLQDGGRYGAFNNGLTNGGPLDNTAFYWANRLCHNQPNDAMLEVSLGGLTLIACIDSIIALTGADMPLTINGHAKALWQSHFVKAGDVIELGYAVHGLRSYLAVYGGFSVTNEVLGDCFGSSATVCRENIGGLHGDGSKLVAGDMLMCSTDKLAHQNREHDNKAIKSIVRLKLPCKQQPQYHDAIVLRTILSYQQQHFSALQQRLFFSSEYQVSANCDRMGYRLTGKAIKSKINGILSEGICHGAVQIPSDGQPIVLLNDRQTIGGYPKIGSVIAFDTAKLAQAKQGSSVRFEAISMEEAHNLFHLNRSLLMRTELIECS</sequence>
<proteinExistence type="predicted"/>
<dbReference type="EMBL" id="BAAAFA010000010">
    <property type="protein sequence ID" value="GAA0821654.1"/>
    <property type="molecule type" value="Genomic_DNA"/>
</dbReference>
<dbReference type="NCBIfam" id="TIGR00724">
    <property type="entry name" value="urea_amlyse_rel"/>
    <property type="match status" value="1"/>
</dbReference>
<dbReference type="SUPFAM" id="SSF50891">
    <property type="entry name" value="Cyclophilin-like"/>
    <property type="match status" value="1"/>
</dbReference>
<accession>A0ABN1LAJ1</accession>
<evidence type="ECO:0000256" key="1">
    <source>
        <dbReference type="ARBA" id="ARBA00022741"/>
    </source>
</evidence>
<dbReference type="SMART" id="SM00797">
    <property type="entry name" value="AHS2"/>
    <property type="match status" value="1"/>
</dbReference>
<dbReference type="RefSeq" id="WP_343818388.1">
    <property type="nucleotide sequence ID" value="NZ_BAAAFA010000010.1"/>
</dbReference>
<evidence type="ECO:0000256" key="2">
    <source>
        <dbReference type="ARBA" id="ARBA00022801"/>
    </source>
</evidence>
<dbReference type="InterPro" id="IPR052708">
    <property type="entry name" value="PxpC"/>
</dbReference>
<reference evidence="5 6" key="1">
    <citation type="journal article" date="2019" name="Int. J. Syst. Evol. Microbiol.">
        <title>The Global Catalogue of Microorganisms (GCM) 10K type strain sequencing project: providing services to taxonomists for standard genome sequencing and annotation.</title>
        <authorList>
            <consortium name="The Broad Institute Genomics Platform"/>
            <consortium name="The Broad Institute Genome Sequencing Center for Infectious Disease"/>
            <person name="Wu L."/>
            <person name="Ma J."/>
        </authorList>
    </citation>
    <scope>NUCLEOTIDE SEQUENCE [LARGE SCALE GENOMIC DNA]</scope>
    <source>
        <strain evidence="5 6">JCM 15608</strain>
    </source>
</reference>
<keyword evidence="6" id="KW-1185">Reference proteome</keyword>